<dbReference type="Gene3D" id="3.30.70.270">
    <property type="match status" value="1"/>
</dbReference>
<dbReference type="AlphaFoldDB" id="A0A8J3LN08"/>
<keyword evidence="1" id="KW-0472">Membrane</keyword>
<dbReference type="InterPro" id="IPR000160">
    <property type="entry name" value="GGDEF_dom"/>
</dbReference>
<gene>
    <name evidence="3" type="ORF">Pfl04_19320</name>
</gene>
<dbReference type="PANTHER" id="PTHR45138">
    <property type="entry name" value="REGULATORY COMPONENTS OF SENSORY TRANSDUCTION SYSTEM"/>
    <property type="match status" value="1"/>
</dbReference>
<dbReference type="Proteomes" id="UP000653674">
    <property type="component" value="Unassembled WGS sequence"/>
</dbReference>
<sequence>MGPVDYRVTERRRRMLLGAVLYIVSHGVAFTYCLITMHEPNRGFMLVGYGSAMAAGAIGAWAAKTVTTKASVYRISFAIFLVSLAVAGIGAYWDGGADSPAALGFVTTSVFLAIYTPHLRAMIGLEALSLGAFLVVGMAGPPPRPGHLFIYVAGMLVLISVCGTQARLVARQRAQLRALAELDPLTGALNRRGLADLATRLFRNGGGPGPSVVCLDVDRFKQVNDSLGHAAGDELLRRTVSMAREVLRSGDAIARTGGDEFVVVLVDADEATARSVAGRIGAAVREPTGVSVGWATAPRDGATLEALIQVADRRLYRAKQALHRAVDPPVRRGQGLVPTGSDPFGAP</sequence>
<feature type="domain" description="GGDEF" evidence="2">
    <location>
        <begin position="208"/>
        <end position="331"/>
    </location>
</feature>
<feature type="transmembrane region" description="Helical" evidence="1">
    <location>
        <begin position="43"/>
        <end position="63"/>
    </location>
</feature>
<reference evidence="3" key="1">
    <citation type="submission" date="2021-01" db="EMBL/GenBank/DDBJ databases">
        <title>Whole genome shotgun sequence of Planosporangium flavigriseum NBRC 105377.</title>
        <authorList>
            <person name="Komaki H."/>
            <person name="Tamura T."/>
        </authorList>
    </citation>
    <scope>NUCLEOTIDE SEQUENCE</scope>
    <source>
        <strain evidence="3">NBRC 105377</strain>
    </source>
</reference>
<name>A0A8J3LN08_9ACTN</name>
<dbReference type="GO" id="GO:0052621">
    <property type="term" value="F:diguanylate cyclase activity"/>
    <property type="evidence" value="ECO:0007669"/>
    <property type="project" value="TreeGrafter"/>
</dbReference>
<evidence type="ECO:0000256" key="1">
    <source>
        <dbReference type="SAM" id="Phobius"/>
    </source>
</evidence>
<proteinExistence type="predicted"/>
<dbReference type="SMART" id="SM00267">
    <property type="entry name" value="GGDEF"/>
    <property type="match status" value="1"/>
</dbReference>
<dbReference type="InterPro" id="IPR043128">
    <property type="entry name" value="Rev_trsase/Diguanyl_cyclase"/>
</dbReference>
<keyword evidence="1" id="KW-1133">Transmembrane helix</keyword>
<evidence type="ECO:0000313" key="3">
    <source>
        <dbReference type="EMBL" id="GIG73528.1"/>
    </source>
</evidence>
<dbReference type="PANTHER" id="PTHR45138:SF9">
    <property type="entry name" value="DIGUANYLATE CYCLASE DGCM-RELATED"/>
    <property type="match status" value="1"/>
</dbReference>
<feature type="transmembrane region" description="Helical" evidence="1">
    <location>
        <begin position="16"/>
        <end position="37"/>
    </location>
</feature>
<comment type="caution">
    <text evidence="3">The sequence shown here is derived from an EMBL/GenBank/DDBJ whole genome shotgun (WGS) entry which is preliminary data.</text>
</comment>
<feature type="transmembrane region" description="Helical" evidence="1">
    <location>
        <begin position="75"/>
        <end position="93"/>
    </location>
</feature>
<accession>A0A8J3LN08</accession>
<feature type="transmembrane region" description="Helical" evidence="1">
    <location>
        <begin position="148"/>
        <end position="170"/>
    </location>
</feature>
<keyword evidence="4" id="KW-1185">Reference proteome</keyword>
<dbReference type="Pfam" id="PF00990">
    <property type="entry name" value="GGDEF"/>
    <property type="match status" value="1"/>
</dbReference>
<dbReference type="CDD" id="cd01949">
    <property type="entry name" value="GGDEF"/>
    <property type="match status" value="1"/>
</dbReference>
<feature type="transmembrane region" description="Helical" evidence="1">
    <location>
        <begin position="123"/>
        <end position="142"/>
    </location>
</feature>
<dbReference type="NCBIfam" id="TIGR00254">
    <property type="entry name" value="GGDEF"/>
    <property type="match status" value="1"/>
</dbReference>
<protein>
    <recommendedName>
        <fullName evidence="2">GGDEF domain-containing protein</fullName>
    </recommendedName>
</protein>
<evidence type="ECO:0000259" key="2">
    <source>
        <dbReference type="PROSITE" id="PS50887"/>
    </source>
</evidence>
<dbReference type="EMBL" id="BONU01000010">
    <property type="protein sequence ID" value="GIG73528.1"/>
    <property type="molecule type" value="Genomic_DNA"/>
</dbReference>
<dbReference type="InterPro" id="IPR029787">
    <property type="entry name" value="Nucleotide_cyclase"/>
</dbReference>
<organism evidence="3 4">
    <name type="scientific">Planosporangium flavigriseum</name>
    <dbReference type="NCBI Taxonomy" id="373681"/>
    <lineage>
        <taxon>Bacteria</taxon>
        <taxon>Bacillati</taxon>
        <taxon>Actinomycetota</taxon>
        <taxon>Actinomycetes</taxon>
        <taxon>Micromonosporales</taxon>
        <taxon>Micromonosporaceae</taxon>
        <taxon>Planosporangium</taxon>
    </lineage>
</organism>
<keyword evidence="1" id="KW-0812">Transmembrane</keyword>
<evidence type="ECO:0000313" key="4">
    <source>
        <dbReference type="Proteomes" id="UP000653674"/>
    </source>
</evidence>
<feature type="transmembrane region" description="Helical" evidence="1">
    <location>
        <begin position="99"/>
        <end position="116"/>
    </location>
</feature>
<dbReference type="SUPFAM" id="SSF55073">
    <property type="entry name" value="Nucleotide cyclase"/>
    <property type="match status" value="1"/>
</dbReference>
<dbReference type="InterPro" id="IPR050469">
    <property type="entry name" value="Diguanylate_Cyclase"/>
</dbReference>
<dbReference type="PROSITE" id="PS50887">
    <property type="entry name" value="GGDEF"/>
    <property type="match status" value="1"/>
</dbReference>